<comment type="catalytic activity">
    <reaction evidence="11 14">
        <text>thymidine + ATP = dTMP + ADP + H(+)</text>
        <dbReference type="Rhea" id="RHEA:19129"/>
        <dbReference type="ChEBI" id="CHEBI:15378"/>
        <dbReference type="ChEBI" id="CHEBI:17748"/>
        <dbReference type="ChEBI" id="CHEBI:30616"/>
        <dbReference type="ChEBI" id="CHEBI:63528"/>
        <dbReference type="ChEBI" id="CHEBI:456216"/>
        <dbReference type="EC" id="2.7.1.21"/>
    </reaction>
</comment>
<evidence type="ECO:0000313" key="16">
    <source>
        <dbReference type="EMBL" id="KPL84403.1"/>
    </source>
</evidence>
<keyword evidence="8 11" id="KW-0418">Kinase</keyword>
<feature type="binding site" evidence="11">
    <location>
        <position position="146"/>
    </location>
    <ligand>
        <name>Zn(2+)</name>
        <dbReference type="ChEBI" id="CHEBI:29105"/>
    </ligand>
</feature>
<reference evidence="16 17" key="1">
    <citation type="submission" date="2015-07" db="EMBL/GenBank/DDBJ databases">
        <title>Whole genome sequence of Thermanaerothrix daxensis DSM 23592.</title>
        <authorList>
            <person name="Hemp J."/>
            <person name="Ward L.M."/>
            <person name="Pace L.A."/>
            <person name="Fischer W.W."/>
        </authorList>
    </citation>
    <scope>NUCLEOTIDE SEQUENCE [LARGE SCALE GENOMIC DNA]</scope>
    <source>
        <strain evidence="16 17">GNS-1</strain>
    </source>
</reference>
<dbReference type="RefSeq" id="WP_054520914.1">
    <property type="nucleotide sequence ID" value="NZ_LGKO01000002.1"/>
</dbReference>
<dbReference type="GO" id="GO:0004797">
    <property type="term" value="F:thymidine kinase activity"/>
    <property type="evidence" value="ECO:0007669"/>
    <property type="project" value="UniProtKB-UniRule"/>
</dbReference>
<evidence type="ECO:0000256" key="14">
    <source>
        <dbReference type="RuleBase" id="RU000544"/>
    </source>
</evidence>
<dbReference type="PATRIC" id="fig|869279.4.peg.938"/>
<gene>
    <name evidence="11" type="primary">tdk</name>
    <name evidence="16" type="ORF">SE15_04630</name>
</gene>
<comment type="subunit">
    <text evidence="11">Homotetramer.</text>
</comment>
<keyword evidence="6 11" id="KW-0479">Metal-binding</keyword>
<keyword evidence="4 11" id="KW-0237">DNA synthesis</keyword>
<feature type="binding site" evidence="11">
    <location>
        <position position="181"/>
    </location>
    <ligand>
        <name>Zn(2+)</name>
        <dbReference type="ChEBI" id="CHEBI:29105"/>
    </ligand>
</feature>
<proteinExistence type="inferred from homology"/>
<dbReference type="HAMAP" id="MF_00124">
    <property type="entry name" value="Thymidine_kinase"/>
    <property type="match status" value="1"/>
</dbReference>
<dbReference type="EMBL" id="LGKO01000002">
    <property type="protein sequence ID" value="KPL84403.1"/>
    <property type="molecule type" value="Genomic_DNA"/>
</dbReference>
<dbReference type="FunFam" id="3.30.60.20:FF:000026">
    <property type="entry name" value="Thymidine kinase"/>
    <property type="match status" value="1"/>
</dbReference>
<organism evidence="16 17">
    <name type="scientific">Thermanaerothrix daxensis</name>
    <dbReference type="NCBI Taxonomy" id="869279"/>
    <lineage>
        <taxon>Bacteria</taxon>
        <taxon>Bacillati</taxon>
        <taxon>Chloroflexota</taxon>
        <taxon>Anaerolineae</taxon>
        <taxon>Anaerolineales</taxon>
        <taxon>Anaerolineaceae</taxon>
        <taxon>Thermanaerothrix</taxon>
    </lineage>
</organism>
<sequence length="190" mass="21291">MKHEVGSVEVITGSMFSGKTDELIRRLRRATIARQKVQVFKPVIDQRYGNEQVTSHAGTAFDAIPIQKARDILQYLDPETTVVGIDEAQFFDEEIVTLVQDLANRGVRVIVAGLDTDFRGEPFGFMPLLMAQAERVDKLQAICMVCGEPACRTQRLVNGKPAHYNDPVIIVGASELYEARCRKHHIVPRD</sequence>
<keyword evidence="10 11" id="KW-0067">ATP-binding</keyword>
<keyword evidence="17" id="KW-1185">Reference proteome</keyword>
<keyword evidence="7 11" id="KW-0547">Nucleotide-binding</keyword>
<feature type="binding site" evidence="13">
    <location>
        <begin position="169"/>
        <end position="172"/>
    </location>
    <ligand>
        <name>substrate</name>
    </ligand>
</feature>
<evidence type="ECO:0000256" key="13">
    <source>
        <dbReference type="PIRSR" id="PIRSR035805-2"/>
    </source>
</evidence>
<dbReference type="SUPFAM" id="SSF52540">
    <property type="entry name" value="P-loop containing nucleoside triphosphate hydrolases"/>
    <property type="match status" value="1"/>
</dbReference>
<dbReference type="Gene3D" id="3.40.50.300">
    <property type="entry name" value="P-loop containing nucleotide triphosphate hydrolases"/>
    <property type="match status" value="1"/>
</dbReference>
<dbReference type="GO" id="GO:0005829">
    <property type="term" value="C:cytosol"/>
    <property type="evidence" value="ECO:0007669"/>
    <property type="project" value="TreeGrafter"/>
</dbReference>
<keyword evidence="3 11" id="KW-0963">Cytoplasm</keyword>
<dbReference type="InterPro" id="IPR001267">
    <property type="entry name" value="Thymidine_kinase"/>
</dbReference>
<evidence type="ECO:0000256" key="10">
    <source>
        <dbReference type="ARBA" id="ARBA00022840"/>
    </source>
</evidence>
<dbReference type="Pfam" id="PF00265">
    <property type="entry name" value="TK"/>
    <property type="match status" value="1"/>
</dbReference>
<feature type="binding site" evidence="11">
    <location>
        <begin position="86"/>
        <end position="89"/>
    </location>
    <ligand>
        <name>ATP</name>
        <dbReference type="ChEBI" id="CHEBI:30616"/>
    </ligand>
</feature>
<evidence type="ECO:0000256" key="7">
    <source>
        <dbReference type="ARBA" id="ARBA00022741"/>
    </source>
</evidence>
<evidence type="ECO:0000256" key="1">
    <source>
        <dbReference type="ARBA" id="ARBA00007587"/>
    </source>
</evidence>
<dbReference type="InterPro" id="IPR027417">
    <property type="entry name" value="P-loop_NTPase"/>
</dbReference>
<dbReference type="NCBIfam" id="NF003296">
    <property type="entry name" value="PRK04296.1-1"/>
    <property type="match status" value="1"/>
</dbReference>
<dbReference type="PANTHER" id="PTHR11441">
    <property type="entry name" value="THYMIDINE KINASE"/>
    <property type="match status" value="1"/>
</dbReference>
<feature type="binding site" evidence="11">
    <location>
        <position position="184"/>
    </location>
    <ligand>
        <name>Zn(2+)</name>
        <dbReference type="ChEBI" id="CHEBI:29105"/>
    </ligand>
</feature>
<dbReference type="FunFam" id="3.40.50.300:FF:000384">
    <property type="entry name" value="Thymidine kinase"/>
    <property type="match status" value="1"/>
</dbReference>
<dbReference type="STRING" id="869279.SE15_04630"/>
<dbReference type="PANTHER" id="PTHR11441:SF0">
    <property type="entry name" value="THYMIDINE KINASE, CYTOSOLIC"/>
    <property type="match status" value="1"/>
</dbReference>
<dbReference type="Proteomes" id="UP000050544">
    <property type="component" value="Unassembled WGS sequence"/>
</dbReference>
<dbReference type="GO" id="GO:0046104">
    <property type="term" value="P:thymidine metabolic process"/>
    <property type="evidence" value="ECO:0007669"/>
    <property type="project" value="TreeGrafter"/>
</dbReference>
<evidence type="ECO:0000256" key="5">
    <source>
        <dbReference type="ARBA" id="ARBA00022679"/>
    </source>
</evidence>
<dbReference type="OrthoDB" id="9781579at2"/>
<dbReference type="EC" id="2.7.1.21" evidence="2 11"/>
<dbReference type="PIRSF" id="PIRSF035805">
    <property type="entry name" value="TK_cell"/>
    <property type="match status" value="1"/>
</dbReference>
<dbReference type="SUPFAM" id="SSF57716">
    <property type="entry name" value="Glucocorticoid receptor-like (DNA-binding domain)"/>
    <property type="match status" value="1"/>
</dbReference>
<feature type="active site" description="Proton acceptor" evidence="11 12">
    <location>
        <position position="87"/>
    </location>
</feature>
<evidence type="ECO:0000256" key="3">
    <source>
        <dbReference type="ARBA" id="ARBA00022490"/>
    </source>
</evidence>
<comment type="caution">
    <text evidence="16">The sequence shown here is derived from an EMBL/GenBank/DDBJ whole genome shotgun (WGS) entry which is preliminary data.</text>
</comment>
<feature type="binding site" evidence="11">
    <location>
        <begin position="13"/>
        <end position="20"/>
    </location>
    <ligand>
        <name>ATP</name>
        <dbReference type="ChEBI" id="CHEBI:30616"/>
    </ligand>
</feature>
<feature type="binding site" evidence="13">
    <location>
        <position position="177"/>
    </location>
    <ligand>
        <name>substrate</name>
    </ligand>
</feature>
<evidence type="ECO:0000256" key="8">
    <source>
        <dbReference type="ARBA" id="ARBA00022777"/>
    </source>
</evidence>
<feature type="binding site" evidence="11">
    <location>
        <position position="143"/>
    </location>
    <ligand>
        <name>Zn(2+)</name>
        <dbReference type="ChEBI" id="CHEBI:29105"/>
    </ligand>
</feature>
<dbReference type="Gene3D" id="3.30.60.20">
    <property type="match status" value="1"/>
</dbReference>
<evidence type="ECO:0000256" key="11">
    <source>
        <dbReference type="HAMAP-Rule" id="MF_00124"/>
    </source>
</evidence>
<dbReference type="GO" id="GO:0005524">
    <property type="term" value="F:ATP binding"/>
    <property type="evidence" value="ECO:0007669"/>
    <property type="project" value="UniProtKB-UniRule"/>
</dbReference>
<comment type="similarity">
    <text evidence="1 11 15">Belongs to the thymidine kinase family.</text>
</comment>
<evidence type="ECO:0000256" key="4">
    <source>
        <dbReference type="ARBA" id="ARBA00022634"/>
    </source>
</evidence>
<comment type="subcellular location">
    <subcellularLocation>
        <location evidence="11">Cytoplasm</location>
    </subcellularLocation>
</comment>
<dbReference type="GO" id="GO:0071897">
    <property type="term" value="P:DNA biosynthetic process"/>
    <property type="evidence" value="ECO:0007669"/>
    <property type="project" value="UniProtKB-KW"/>
</dbReference>
<dbReference type="InterPro" id="IPR020633">
    <property type="entry name" value="Thymidine_kinase_CS"/>
</dbReference>
<dbReference type="AlphaFoldDB" id="A0A0P6XNY0"/>
<evidence type="ECO:0000256" key="2">
    <source>
        <dbReference type="ARBA" id="ARBA00012118"/>
    </source>
</evidence>
<evidence type="ECO:0000256" key="6">
    <source>
        <dbReference type="ARBA" id="ARBA00022723"/>
    </source>
</evidence>
<evidence type="ECO:0000256" key="9">
    <source>
        <dbReference type="ARBA" id="ARBA00022833"/>
    </source>
</evidence>
<evidence type="ECO:0000256" key="15">
    <source>
        <dbReference type="RuleBase" id="RU004165"/>
    </source>
</evidence>
<protein>
    <recommendedName>
        <fullName evidence="2 11">Thymidine kinase</fullName>
        <ecNumber evidence="2 11">2.7.1.21</ecNumber>
    </recommendedName>
</protein>
<evidence type="ECO:0000313" key="17">
    <source>
        <dbReference type="Proteomes" id="UP000050544"/>
    </source>
</evidence>
<keyword evidence="9 11" id="KW-0862">Zinc</keyword>
<accession>A0A0P6XNY0</accession>
<name>A0A0P6XNY0_9CHLR</name>
<evidence type="ECO:0000256" key="12">
    <source>
        <dbReference type="PIRSR" id="PIRSR035805-1"/>
    </source>
</evidence>
<dbReference type="PROSITE" id="PS00603">
    <property type="entry name" value="TK_CELLULAR_TYPE"/>
    <property type="match status" value="1"/>
</dbReference>
<keyword evidence="5 11" id="KW-0808">Transferase</keyword>
<dbReference type="GO" id="GO:0008270">
    <property type="term" value="F:zinc ion binding"/>
    <property type="evidence" value="ECO:0007669"/>
    <property type="project" value="UniProtKB-UniRule"/>
</dbReference>